<dbReference type="AlphaFoldDB" id="A0A9Q1EC68"/>
<reference evidence="2" key="1">
    <citation type="journal article" date="2023" name="Science">
        <title>Genome structures resolve the early diversification of teleost fishes.</title>
        <authorList>
            <person name="Parey E."/>
            <person name="Louis A."/>
            <person name="Montfort J."/>
            <person name="Bouchez O."/>
            <person name="Roques C."/>
            <person name="Iampietro C."/>
            <person name="Lluch J."/>
            <person name="Castinel A."/>
            <person name="Donnadieu C."/>
            <person name="Desvignes T."/>
            <person name="Floi Bucao C."/>
            <person name="Jouanno E."/>
            <person name="Wen M."/>
            <person name="Mejri S."/>
            <person name="Dirks R."/>
            <person name="Jansen H."/>
            <person name="Henkel C."/>
            <person name="Chen W.J."/>
            <person name="Zahm M."/>
            <person name="Cabau C."/>
            <person name="Klopp C."/>
            <person name="Thompson A.W."/>
            <person name="Robinson-Rechavi M."/>
            <person name="Braasch I."/>
            <person name="Lecointre G."/>
            <person name="Bobe J."/>
            <person name="Postlethwait J.H."/>
            <person name="Berthelot C."/>
            <person name="Roest Crollius H."/>
            <person name="Guiguen Y."/>
        </authorList>
    </citation>
    <scope>NUCLEOTIDE SEQUENCE</scope>
    <source>
        <strain evidence="2">WJC10195</strain>
    </source>
</reference>
<accession>A0A9Q1EC68</accession>
<name>A0A9Q1EC68_SYNKA</name>
<dbReference type="EMBL" id="JAINUF010000020">
    <property type="protein sequence ID" value="KAJ8336066.1"/>
    <property type="molecule type" value="Genomic_DNA"/>
</dbReference>
<gene>
    <name evidence="2" type="ORF">SKAU_G00394090</name>
</gene>
<protein>
    <submittedName>
        <fullName evidence="2">Uncharacterized protein</fullName>
    </submittedName>
</protein>
<proteinExistence type="predicted"/>
<organism evidence="2 3">
    <name type="scientific">Synaphobranchus kaupii</name>
    <name type="common">Kaup's arrowtooth eel</name>
    <dbReference type="NCBI Taxonomy" id="118154"/>
    <lineage>
        <taxon>Eukaryota</taxon>
        <taxon>Metazoa</taxon>
        <taxon>Chordata</taxon>
        <taxon>Craniata</taxon>
        <taxon>Vertebrata</taxon>
        <taxon>Euteleostomi</taxon>
        <taxon>Actinopterygii</taxon>
        <taxon>Neopterygii</taxon>
        <taxon>Teleostei</taxon>
        <taxon>Anguilliformes</taxon>
        <taxon>Synaphobranchidae</taxon>
        <taxon>Synaphobranchus</taxon>
    </lineage>
</organism>
<evidence type="ECO:0000313" key="2">
    <source>
        <dbReference type="EMBL" id="KAJ8336066.1"/>
    </source>
</evidence>
<dbReference type="Proteomes" id="UP001152622">
    <property type="component" value="Chromosome 20"/>
</dbReference>
<comment type="caution">
    <text evidence="2">The sequence shown here is derived from an EMBL/GenBank/DDBJ whole genome shotgun (WGS) entry which is preliminary data.</text>
</comment>
<keyword evidence="3" id="KW-1185">Reference proteome</keyword>
<evidence type="ECO:0000256" key="1">
    <source>
        <dbReference type="SAM" id="MobiDB-lite"/>
    </source>
</evidence>
<feature type="region of interest" description="Disordered" evidence="1">
    <location>
        <begin position="82"/>
        <end position="112"/>
    </location>
</feature>
<sequence length="112" mass="12715">MKRINRILFYTLDILDGHTARQIQCSTQHVPRNGTFESNCAVRYEQAAGIFRGGAWDRRRKDGKGMRPVLGLDVDQQKQAARALEPGFIDPERLQSVPERSVRDTVPSGRHV</sequence>
<evidence type="ECO:0000313" key="3">
    <source>
        <dbReference type="Proteomes" id="UP001152622"/>
    </source>
</evidence>